<gene>
    <name evidence="1" type="ORF">ACZ11_01345</name>
</gene>
<dbReference type="PATRIC" id="fig|582475.4.peg.3818"/>
<protein>
    <submittedName>
        <fullName evidence="1">Uncharacterized protein</fullName>
    </submittedName>
</protein>
<accession>A0A0K9FGU9</accession>
<dbReference type="EMBL" id="LFXJ01000002">
    <property type="protein sequence ID" value="KMY33754.1"/>
    <property type="molecule type" value="Genomic_DNA"/>
</dbReference>
<evidence type="ECO:0000313" key="2">
    <source>
        <dbReference type="Proteomes" id="UP000037326"/>
    </source>
</evidence>
<dbReference type="AlphaFoldDB" id="A0A0K9FGU9"/>
<name>A0A0K9FGU9_9BACI</name>
<reference evidence="2" key="1">
    <citation type="submission" date="2015-07" db="EMBL/GenBank/DDBJ databases">
        <authorList>
            <consortium name="Consortium for Microbial Forensics and Genomics (microFORGE)"/>
            <person name="Knight B.M."/>
            <person name="Roberts D.P."/>
            <person name="Lin D."/>
            <person name="Hari K."/>
            <person name="Fletcher J."/>
            <person name="Melcher U."/>
            <person name="Blagden T."/>
            <person name="Winegar R.A."/>
        </authorList>
    </citation>
    <scope>NUCLEOTIDE SEQUENCE [LARGE SCALE GENOMIC DNA]</scope>
    <source>
        <strain evidence="2">DSM 23493</strain>
    </source>
</reference>
<organism evidence="1 2">
    <name type="scientific">Lysinibacillus xylanilyticus</name>
    <dbReference type="NCBI Taxonomy" id="582475"/>
    <lineage>
        <taxon>Bacteria</taxon>
        <taxon>Bacillati</taxon>
        <taxon>Bacillota</taxon>
        <taxon>Bacilli</taxon>
        <taxon>Bacillales</taxon>
        <taxon>Bacillaceae</taxon>
        <taxon>Lysinibacillus</taxon>
    </lineage>
</organism>
<comment type="caution">
    <text evidence="1">The sequence shown here is derived from an EMBL/GenBank/DDBJ whole genome shotgun (WGS) entry which is preliminary data.</text>
</comment>
<sequence length="59" mass="6493">MFHSGNKTTQYGEHAVSHSPALDVGKRVNALFLVKISVHINIKKIQTNFNVKILGGYLG</sequence>
<evidence type="ECO:0000313" key="1">
    <source>
        <dbReference type="EMBL" id="KMY33754.1"/>
    </source>
</evidence>
<proteinExistence type="predicted"/>
<dbReference type="Proteomes" id="UP000037326">
    <property type="component" value="Unassembled WGS sequence"/>
</dbReference>